<feature type="compositionally biased region" description="Polar residues" evidence="1">
    <location>
        <begin position="9"/>
        <end position="29"/>
    </location>
</feature>
<evidence type="ECO:0000256" key="1">
    <source>
        <dbReference type="SAM" id="MobiDB-lite"/>
    </source>
</evidence>
<organism evidence="2 3">
    <name type="scientific">Morchella conica CCBAS932</name>
    <dbReference type="NCBI Taxonomy" id="1392247"/>
    <lineage>
        <taxon>Eukaryota</taxon>
        <taxon>Fungi</taxon>
        <taxon>Dikarya</taxon>
        <taxon>Ascomycota</taxon>
        <taxon>Pezizomycotina</taxon>
        <taxon>Pezizomycetes</taxon>
        <taxon>Pezizales</taxon>
        <taxon>Morchellaceae</taxon>
        <taxon>Morchella</taxon>
    </lineage>
</organism>
<feature type="compositionally biased region" description="Basic residues" evidence="1">
    <location>
        <begin position="219"/>
        <end position="235"/>
    </location>
</feature>
<evidence type="ECO:0008006" key="4">
    <source>
        <dbReference type="Google" id="ProtNLM"/>
    </source>
</evidence>
<evidence type="ECO:0000313" key="2">
    <source>
        <dbReference type="EMBL" id="RPB13045.1"/>
    </source>
</evidence>
<reference evidence="2 3" key="1">
    <citation type="journal article" date="2018" name="Nat. Ecol. Evol.">
        <title>Pezizomycetes genomes reveal the molecular basis of ectomycorrhizal truffle lifestyle.</title>
        <authorList>
            <person name="Murat C."/>
            <person name="Payen T."/>
            <person name="Noel B."/>
            <person name="Kuo A."/>
            <person name="Morin E."/>
            <person name="Chen J."/>
            <person name="Kohler A."/>
            <person name="Krizsan K."/>
            <person name="Balestrini R."/>
            <person name="Da Silva C."/>
            <person name="Montanini B."/>
            <person name="Hainaut M."/>
            <person name="Levati E."/>
            <person name="Barry K.W."/>
            <person name="Belfiori B."/>
            <person name="Cichocki N."/>
            <person name="Clum A."/>
            <person name="Dockter R.B."/>
            <person name="Fauchery L."/>
            <person name="Guy J."/>
            <person name="Iotti M."/>
            <person name="Le Tacon F."/>
            <person name="Lindquist E.A."/>
            <person name="Lipzen A."/>
            <person name="Malagnac F."/>
            <person name="Mello A."/>
            <person name="Molinier V."/>
            <person name="Miyauchi S."/>
            <person name="Poulain J."/>
            <person name="Riccioni C."/>
            <person name="Rubini A."/>
            <person name="Sitrit Y."/>
            <person name="Splivallo R."/>
            <person name="Traeger S."/>
            <person name="Wang M."/>
            <person name="Zifcakova L."/>
            <person name="Wipf D."/>
            <person name="Zambonelli A."/>
            <person name="Paolocci F."/>
            <person name="Nowrousian M."/>
            <person name="Ottonello S."/>
            <person name="Baldrian P."/>
            <person name="Spatafora J.W."/>
            <person name="Henrissat B."/>
            <person name="Nagy L.G."/>
            <person name="Aury J.M."/>
            <person name="Wincker P."/>
            <person name="Grigoriev I.V."/>
            <person name="Bonfante P."/>
            <person name="Martin F.M."/>
        </authorList>
    </citation>
    <scope>NUCLEOTIDE SEQUENCE [LARGE SCALE GENOMIC DNA]</scope>
    <source>
        <strain evidence="2 3">CCBAS932</strain>
    </source>
</reference>
<feature type="region of interest" description="Disordered" evidence="1">
    <location>
        <begin position="199"/>
        <end position="294"/>
    </location>
</feature>
<dbReference type="InterPro" id="IPR019129">
    <property type="entry name" value="Folate-sensitive_fs_Fra10Ac1"/>
</dbReference>
<evidence type="ECO:0000313" key="3">
    <source>
        <dbReference type="Proteomes" id="UP000277580"/>
    </source>
</evidence>
<keyword evidence="3" id="KW-1185">Reference proteome</keyword>
<feature type="compositionally biased region" description="Basic and acidic residues" evidence="1">
    <location>
        <begin position="256"/>
        <end position="274"/>
    </location>
</feature>
<accession>A0A3N4L4U1</accession>
<name>A0A3N4L4U1_9PEZI</name>
<sequence length="294" mass="34396">MSVRINPFATATPSSAQNSTNRVFSQSGGPTSAYARHLHAANSYLRYYGGQIVVPEKARSERDIIEEHHQFIQENDNESEEMDEEKRLARSYYQKLYREFAVVELARWKEKQIAMRWRTKEEVLAGKGQFLCANLSCRNEESTLDEDPDEDPDVVSNDRKGLRGFELLFEYVEKLEKKSALVKVRVCDQCATKLRYIQDGDQKKSRKSRDKSRGEAKRTGHRSRSKDRGRGRRRRHDYEGTKSGGRTRSRSRNPRQYKDQRRSASPREDEEYKVQHRSRSRKGGDERHKAHHKS</sequence>
<dbReference type="EMBL" id="ML119125">
    <property type="protein sequence ID" value="RPB13045.1"/>
    <property type="molecule type" value="Genomic_DNA"/>
</dbReference>
<dbReference type="Proteomes" id="UP000277580">
    <property type="component" value="Unassembled WGS sequence"/>
</dbReference>
<feature type="compositionally biased region" description="Basic residues" evidence="1">
    <location>
        <begin position="245"/>
        <end position="255"/>
    </location>
</feature>
<feature type="region of interest" description="Disordered" evidence="1">
    <location>
        <begin position="1"/>
        <end position="29"/>
    </location>
</feature>
<dbReference type="STRING" id="1392247.A0A3N4L4U1"/>
<dbReference type="OrthoDB" id="197967at2759"/>
<dbReference type="AlphaFoldDB" id="A0A3N4L4U1"/>
<dbReference type="Pfam" id="PF09725">
    <property type="entry name" value="Fra10Ac1"/>
    <property type="match status" value="1"/>
</dbReference>
<dbReference type="InParanoid" id="A0A3N4L4U1"/>
<gene>
    <name evidence="2" type="ORF">P167DRAFT_522437</name>
</gene>
<protein>
    <recommendedName>
        <fullName evidence="4">Folate-sensitive fragile site protein Fra10Ac1</fullName>
    </recommendedName>
</protein>
<proteinExistence type="predicted"/>